<feature type="compositionally biased region" description="Basic residues" evidence="4">
    <location>
        <begin position="567"/>
        <end position="577"/>
    </location>
</feature>
<feature type="region of interest" description="Disordered" evidence="4">
    <location>
        <begin position="450"/>
        <end position="588"/>
    </location>
</feature>
<feature type="compositionally biased region" description="Basic residues" evidence="4">
    <location>
        <begin position="1"/>
        <end position="10"/>
    </location>
</feature>
<dbReference type="Proteomes" id="UP001230188">
    <property type="component" value="Unassembled WGS sequence"/>
</dbReference>
<sequence length="899" mass="100452">MERSARRSKKNVPAVAAPGTQPCPVCGKVFSVRSIESHADRCAAAKFVGGGQARPPRPPKRRRPPDDDPPPRRRSLPQKNSSSSSGVEEEEEDSVGGGGGGGDVWELAARGTVKFKQTGAIIECQRLPKKLEETVWRADVLATSLPPEAFVVSNNKAGVDKKRTAEFLLRHHRKRSKHSAEPKLPTRLCMKVTVGTEGFECEHTRLDEEQQPTRSRDVTTREPPPVRPADRRPKGGRPIVPVVIEDSSDSESGLDHRPDVVVDTASELVAQPQNRPPDIIVDTASGLVDQPQHRLANRDDDALVETCSAPIVPDESSDFAYQPQHRQANRDDGHDYVERALVNDSQSSSSSSGLSYQRQTNRDDGHDYVERARFNDSQSSSSSSGLSYQRQHRLANQDALEYVQRMRNVHKVSPDTIAEFEYKSRRRSPSTIATQISHLLRDYPDLVADFQRFLPPPPPPPPSRERQERAAVLPRPAATVPNTTVQKKKITDESLPRRRLPTTSSHPEVVDLTIDDDDDDDDDAGREKTSDGDDDDSRVAMRQQQKYQRPSPPSERRRRPAPDSSRHRPNAASRRRLPRDNNNENNNNESWLELAFGISWASDEEEDEYANVETGGFSDSSSSSSSTTAEIYFALDAEYFTRSRDWAEDDGEDMPVPEDDEHMAIVKIPGYDGVDPKCGLVDSLTTKGYEELVPLTQAEAQVRAQVKRMLRDLVAVAGGATREYVADYEHMKRLTYKVWHHFKADPTSFEAFAAVVLHASVDAKNGDDDAKTPPSHNSVRETLVAMFQSLQPLFTSKKRALLESLIDSQPESEQIRKVLREKRLQQQPYLMMPELEPQQPPSVRVDESAAFCQQPIDATTEQTDDLVTTSTVRDSAFNSKTKPSYDQRRATQLPDPAIV</sequence>
<feature type="compositionally biased region" description="Polar residues" evidence="4">
    <location>
        <begin position="856"/>
        <end position="882"/>
    </location>
</feature>
<evidence type="ECO:0000313" key="6">
    <source>
        <dbReference type="Proteomes" id="UP001230188"/>
    </source>
</evidence>
<dbReference type="InterPro" id="IPR036600">
    <property type="entry name" value="PAH_sf"/>
</dbReference>
<dbReference type="EMBL" id="JAQMWT010000024">
    <property type="protein sequence ID" value="KAJ8613668.1"/>
    <property type="molecule type" value="Genomic_DNA"/>
</dbReference>
<feature type="region of interest" description="Disordered" evidence="4">
    <location>
        <begin position="46"/>
        <end position="103"/>
    </location>
</feature>
<evidence type="ECO:0000313" key="5">
    <source>
        <dbReference type="EMBL" id="KAJ8613668.1"/>
    </source>
</evidence>
<gene>
    <name evidence="5" type="ORF">CTAYLR_003160</name>
</gene>
<protein>
    <submittedName>
        <fullName evidence="5">Uncharacterized protein</fullName>
    </submittedName>
</protein>
<keyword evidence="6" id="KW-1185">Reference proteome</keyword>
<dbReference type="GO" id="GO:0006355">
    <property type="term" value="P:regulation of DNA-templated transcription"/>
    <property type="evidence" value="ECO:0007669"/>
    <property type="project" value="InterPro"/>
</dbReference>
<dbReference type="SUPFAM" id="SSF47762">
    <property type="entry name" value="PAH2 domain"/>
    <property type="match status" value="1"/>
</dbReference>
<feature type="compositionally biased region" description="Low complexity" evidence="4">
    <location>
        <begin position="345"/>
        <end position="355"/>
    </location>
</feature>
<dbReference type="AlphaFoldDB" id="A0AAD7UPD0"/>
<keyword evidence="2 3" id="KW-0539">Nucleus</keyword>
<comment type="caution">
    <text evidence="5">The sequence shown here is derived from an EMBL/GenBank/DDBJ whole genome shotgun (WGS) entry which is preliminary data.</text>
</comment>
<feature type="compositionally biased region" description="Low complexity" evidence="4">
    <location>
        <begin position="377"/>
        <end position="387"/>
    </location>
</feature>
<comment type="subcellular location">
    <subcellularLocation>
        <location evidence="1 3">Nucleus</location>
    </subcellularLocation>
</comment>
<dbReference type="PROSITE" id="PS51477">
    <property type="entry name" value="PAH"/>
    <property type="match status" value="1"/>
</dbReference>
<dbReference type="InterPro" id="IPR003822">
    <property type="entry name" value="PAH"/>
</dbReference>
<name>A0AAD7UPD0_9STRA</name>
<feature type="region of interest" description="Disordered" evidence="4">
    <location>
        <begin position="854"/>
        <end position="899"/>
    </location>
</feature>
<proteinExistence type="predicted"/>
<accession>A0AAD7UPD0</accession>
<evidence type="ECO:0000256" key="2">
    <source>
        <dbReference type="ARBA" id="ARBA00023242"/>
    </source>
</evidence>
<reference evidence="5" key="1">
    <citation type="submission" date="2023-01" db="EMBL/GenBank/DDBJ databases">
        <title>Metagenome sequencing of chrysophaentin producing Chrysophaeum taylorii.</title>
        <authorList>
            <person name="Davison J."/>
            <person name="Bewley C."/>
        </authorList>
    </citation>
    <scope>NUCLEOTIDE SEQUENCE</scope>
    <source>
        <strain evidence="5">NIES-1699</strain>
    </source>
</reference>
<dbReference type="GO" id="GO:0005634">
    <property type="term" value="C:nucleus"/>
    <property type="evidence" value="ECO:0007669"/>
    <property type="project" value="UniProtKB-SubCell"/>
</dbReference>
<evidence type="ECO:0000256" key="4">
    <source>
        <dbReference type="SAM" id="MobiDB-lite"/>
    </source>
</evidence>
<feature type="region of interest" description="Disordered" evidence="4">
    <location>
        <begin position="201"/>
        <end position="239"/>
    </location>
</feature>
<organism evidence="5 6">
    <name type="scientific">Chrysophaeum taylorii</name>
    <dbReference type="NCBI Taxonomy" id="2483200"/>
    <lineage>
        <taxon>Eukaryota</taxon>
        <taxon>Sar</taxon>
        <taxon>Stramenopiles</taxon>
        <taxon>Ochrophyta</taxon>
        <taxon>Pelagophyceae</taxon>
        <taxon>Pelagomonadales</taxon>
        <taxon>Pelagomonadaceae</taxon>
        <taxon>Chrysophaeum</taxon>
    </lineage>
</organism>
<dbReference type="Gene3D" id="1.20.1160.11">
    <property type="entry name" value="Paired amphipathic helix"/>
    <property type="match status" value="1"/>
</dbReference>
<feature type="compositionally biased region" description="Acidic residues" evidence="4">
    <location>
        <begin position="513"/>
        <end position="524"/>
    </location>
</feature>
<feature type="region of interest" description="Disordered" evidence="4">
    <location>
        <begin position="373"/>
        <end position="392"/>
    </location>
</feature>
<evidence type="ECO:0000256" key="1">
    <source>
        <dbReference type="ARBA" id="ARBA00004123"/>
    </source>
</evidence>
<feature type="region of interest" description="Disordered" evidence="4">
    <location>
        <begin position="1"/>
        <end position="26"/>
    </location>
</feature>
<feature type="region of interest" description="Disordered" evidence="4">
    <location>
        <begin position="342"/>
        <end position="362"/>
    </location>
</feature>
<evidence type="ECO:0000256" key="3">
    <source>
        <dbReference type="PROSITE-ProRule" id="PRU00810"/>
    </source>
</evidence>